<keyword evidence="3" id="KW-0862">Zinc</keyword>
<evidence type="ECO:0000259" key="6">
    <source>
        <dbReference type="PROSITE" id="PS50178"/>
    </source>
</evidence>
<organism evidence="7 8">
    <name type="scientific">Plectus sambesii</name>
    <dbReference type="NCBI Taxonomy" id="2011161"/>
    <lineage>
        <taxon>Eukaryota</taxon>
        <taxon>Metazoa</taxon>
        <taxon>Ecdysozoa</taxon>
        <taxon>Nematoda</taxon>
        <taxon>Chromadorea</taxon>
        <taxon>Plectida</taxon>
        <taxon>Plectina</taxon>
        <taxon>Plectoidea</taxon>
        <taxon>Plectidae</taxon>
        <taxon>Plectus</taxon>
    </lineage>
</organism>
<name>A0A914WG21_9BILA</name>
<sequence>MPCNRCLTTFNVFRKEHGCSKCGFAFCSKCLTHKAAIPTLSTKPLPVCPKCYDELTKQPVRHQAPAVLKASPSASQPQEDVHPDERWWPPEDLPPPSMRHQNAFAGHPANIPAVPQDKNYTVEYSDPMTADIAERLQRLKAARQGEASAAAPSQTDIESRLANLRNVDVSEIRNPGKMFEQSKPQPKQTPHDLIAQAKDEAALETKWDPAHDVARRLAHLRDEEYDPSPSAAKDEVNPSAYLDSLAAPGTELDRSGESDDSVMRNAAEVDELLKRAQRETQADAQSALAGLQNDAQIQQTLANIHQQARQQSMKDDDISKELAAGRWNRDDDISDDGSDKELGELAERIIKEAELEDAAEQEEVSPNSGKKHKKERPLTPDVDEDDEEDP</sequence>
<dbReference type="GO" id="GO:0009838">
    <property type="term" value="P:abscission"/>
    <property type="evidence" value="ECO:0007669"/>
    <property type="project" value="TreeGrafter"/>
</dbReference>
<dbReference type="InterPro" id="IPR000306">
    <property type="entry name" value="Znf_FYVE"/>
</dbReference>
<feature type="compositionally biased region" description="Basic and acidic residues" evidence="5">
    <location>
        <begin position="327"/>
        <end position="353"/>
    </location>
</feature>
<dbReference type="PANTHER" id="PTHR46603">
    <property type="entry name" value="ABSCISSION/NOCUT CHECKPOINT REGULATOR"/>
    <property type="match status" value="1"/>
</dbReference>
<dbReference type="AlphaFoldDB" id="A0A914WG21"/>
<evidence type="ECO:0000256" key="3">
    <source>
        <dbReference type="ARBA" id="ARBA00022833"/>
    </source>
</evidence>
<dbReference type="WBParaSite" id="PSAMB.scaffold4044size15887.g23294.t1">
    <property type="protein sequence ID" value="PSAMB.scaffold4044size15887.g23294.t1"/>
    <property type="gene ID" value="PSAMB.scaffold4044size15887.g23294"/>
</dbReference>
<dbReference type="Proteomes" id="UP000887566">
    <property type="component" value="Unplaced"/>
</dbReference>
<dbReference type="GO" id="GO:0032154">
    <property type="term" value="C:cleavage furrow"/>
    <property type="evidence" value="ECO:0007669"/>
    <property type="project" value="TreeGrafter"/>
</dbReference>
<proteinExistence type="predicted"/>
<protein>
    <submittedName>
        <fullName evidence="8">FYVE-type domain-containing protein</fullName>
    </submittedName>
</protein>
<reference evidence="8" key="1">
    <citation type="submission" date="2022-11" db="UniProtKB">
        <authorList>
            <consortium name="WormBaseParasite"/>
        </authorList>
    </citation>
    <scope>IDENTIFICATION</scope>
</reference>
<keyword evidence="2 4" id="KW-0863">Zinc-finger</keyword>
<dbReference type="Gene3D" id="3.30.40.10">
    <property type="entry name" value="Zinc/RING finger domain, C3HC4 (zinc finger)"/>
    <property type="match status" value="1"/>
</dbReference>
<dbReference type="GO" id="GO:0030496">
    <property type="term" value="C:midbody"/>
    <property type="evidence" value="ECO:0007669"/>
    <property type="project" value="TreeGrafter"/>
</dbReference>
<keyword evidence="1" id="KW-0479">Metal-binding</keyword>
<dbReference type="SMART" id="SM00064">
    <property type="entry name" value="FYVE"/>
    <property type="match status" value="1"/>
</dbReference>
<evidence type="ECO:0000256" key="2">
    <source>
        <dbReference type="ARBA" id="ARBA00022771"/>
    </source>
</evidence>
<dbReference type="GO" id="GO:0008270">
    <property type="term" value="F:zinc ion binding"/>
    <property type="evidence" value="ECO:0007669"/>
    <property type="project" value="UniProtKB-KW"/>
</dbReference>
<dbReference type="SUPFAM" id="SSF57903">
    <property type="entry name" value="FYVE/PHD zinc finger"/>
    <property type="match status" value="1"/>
</dbReference>
<keyword evidence="7" id="KW-1185">Reference proteome</keyword>
<accession>A0A914WG21</accession>
<evidence type="ECO:0000256" key="1">
    <source>
        <dbReference type="ARBA" id="ARBA00022723"/>
    </source>
</evidence>
<dbReference type="GO" id="GO:0044878">
    <property type="term" value="P:mitotic cytokinesis checkpoint signaling"/>
    <property type="evidence" value="ECO:0007669"/>
    <property type="project" value="TreeGrafter"/>
</dbReference>
<evidence type="ECO:0000313" key="8">
    <source>
        <dbReference type="WBParaSite" id="PSAMB.scaffold4044size15887.g23294.t1"/>
    </source>
</evidence>
<dbReference type="InterPro" id="IPR013083">
    <property type="entry name" value="Znf_RING/FYVE/PHD"/>
</dbReference>
<dbReference type="GO" id="GO:0032266">
    <property type="term" value="F:phosphatidylinositol-3-phosphate binding"/>
    <property type="evidence" value="ECO:0007669"/>
    <property type="project" value="TreeGrafter"/>
</dbReference>
<dbReference type="CDD" id="cd00065">
    <property type="entry name" value="FYVE_like_SF"/>
    <property type="match status" value="1"/>
</dbReference>
<feature type="compositionally biased region" description="Basic and acidic residues" evidence="5">
    <location>
        <begin position="79"/>
        <end position="89"/>
    </location>
</feature>
<dbReference type="InterPro" id="IPR011011">
    <property type="entry name" value="Znf_FYVE_PHD"/>
</dbReference>
<feature type="compositionally biased region" description="Acidic residues" evidence="5">
    <location>
        <begin position="381"/>
        <end position="390"/>
    </location>
</feature>
<evidence type="ECO:0000313" key="7">
    <source>
        <dbReference type="Proteomes" id="UP000887566"/>
    </source>
</evidence>
<feature type="region of interest" description="Disordered" evidence="5">
    <location>
        <begin position="172"/>
        <end position="191"/>
    </location>
</feature>
<dbReference type="PANTHER" id="PTHR46603:SF1">
    <property type="entry name" value="ABSCISSION_NOCUT CHECKPOINT REGULATOR"/>
    <property type="match status" value="1"/>
</dbReference>
<feature type="domain" description="FYVE-type" evidence="6">
    <location>
        <begin position="1"/>
        <end position="56"/>
    </location>
</feature>
<dbReference type="GO" id="GO:0005813">
    <property type="term" value="C:centrosome"/>
    <property type="evidence" value="ECO:0007669"/>
    <property type="project" value="TreeGrafter"/>
</dbReference>
<dbReference type="PROSITE" id="PS50178">
    <property type="entry name" value="ZF_FYVE"/>
    <property type="match status" value="1"/>
</dbReference>
<evidence type="ECO:0000256" key="4">
    <source>
        <dbReference type="PROSITE-ProRule" id="PRU00091"/>
    </source>
</evidence>
<dbReference type="InterPro" id="IPR017455">
    <property type="entry name" value="Znf_FYVE-rel"/>
</dbReference>
<feature type="region of interest" description="Disordered" evidence="5">
    <location>
        <begin position="64"/>
        <end position="89"/>
    </location>
</feature>
<evidence type="ECO:0000256" key="5">
    <source>
        <dbReference type="SAM" id="MobiDB-lite"/>
    </source>
</evidence>
<feature type="region of interest" description="Disordered" evidence="5">
    <location>
        <begin position="303"/>
        <end position="390"/>
    </location>
</feature>
<dbReference type="Pfam" id="PF01363">
    <property type="entry name" value="FYVE"/>
    <property type="match status" value="1"/>
</dbReference>
<feature type="compositionally biased region" description="Acidic residues" evidence="5">
    <location>
        <begin position="354"/>
        <end position="363"/>
    </location>
</feature>